<accession>A0A1H1Q6Z0</accession>
<evidence type="ECO:0000256" key="3">
    <source>
        <dbReference type="ARBA" id="ARBA00022801"/>
    </source>
</evidence>
<keyword evidence="3 7" id="KW-0378">Hydrolase</keyword>
<dbReference type="InterPro" id="IPR006710">
    <property type="entry name" value="Glyco_hydro_43"/>
</dbReference>
<feature type="domain" description="BACON" evidence="6">
    <location>
        <begin position="65"/>
        <end position="123"/>
    </location>
</feature>
<dbReference type="InterPro" id="IPR052176">
    <property type="entry name" value="Glycosyl_Hydrlase_43_Enz"/>
</dbReference>
<dbReference type="EMBL" id="LT629740">
    <property type="protein sequence ID" value="SDS19262.1"/>
    <property type="molecule type" value="Genomic_DNA"/>
</dbReference>
<dbReference type="CDD" id="cd04084">
    <property type="entry name" value="CBM6_xylanase-like"/>
    <property type="match status" value="1"/>
</dbReference>
<comment type="similarity">
    <text evidence="1">Belongs to the glycosyl hydrolase 43 family.</text>
</comment>
<reference evidence="7 8" key="1">
    <citation type="submission" date="2016-10" db="EMBL/GenBank/DDBJ databases">
        <authorList>
            <person name="de Groot N.N."/>
        </authorList>
    </citation>
    <scope>NUCLEOTIDE SEQUENCE [LARGE SCALE GENOMIC DNA]</scope>
    <source>
        <strain evidence="7 8">MP1X4</strain>
    </source>
</reference>
<keyword evidence="8" id="KW-1185">Reference proteome</keyword>
<dbReference type="STRING" id="652787.SAMN05216490_0707"/>
<evidence type="ECO:0000313" key="8">
    <source>
        <dbReference type="Proteomes" id="UP000199679"/>
    </source>
</evidence>
<dbReference type="CDD" id="cd09003">
    <property type="entry name" value="GH43_XynD-like"/>
    <property type="match status" value="1"/>
</dbReference>
<dbReference type="Proteomes" id="UP000199679">
    <property type="component" value="Chromosome I"/>
</dbReference>
<dbReference type="InterPro" id="IPR008979">
    <property type="entry name" value="Galactose-bd-like_sf"/>
</dbReference>
<dbReference type="PANTHER" id="PTHR43772">
    <property type="entry name" value="ENDO-1,4-BETA-XYLANASE"/>
    <property type="match status" value="1"/>
</dbReference>
<evidence type="ECO:0000256" key="5">
    <source>
        <dbReference type="ARBA" id="ARBA00023295"/>
    </source>
</evidence>
<dbReference type="CDD" id="cd14948">
    <property type="entry name" value="BACON"/>
    <property type="match status" value="1"/>
</dbReference>
<organism evidence="7 8">
    <name type="scientific">Mucilaginibacter mallensis</name>
    <dbReference type="NCBI Taxonomy" id="652787"/>
    <lineage>
        <taxon>Bacteria</taxon>
        <taxon>Pseudomonadati</taxon>
        <taxon>Bacteroidota</taxon>
        <taxon>Sphingobacteriia</taxon>
        <taxon>Sphingobacteriales</taxon>
        <taxon>Sphingobacteriaceae</taxon>
        <taxon>Mucilaginibacter</taxon>
    </lineage>
</organism>
<evidence type="ECO:0000256" key="1">
    <source>
        <dbReference type="ARBA" id="ARBA00009865"/>
    </source>
</evidence>
<keyword evidence="5" id="KW-0326">Glycosidase</keyword>
<dbReference type="SUPFAM" id="SSF49785">
    <property type="entry name" value="Galactose-binding domain-like"/>
    <property type="match status" value="1"/>
</dbReference>
<dbReference type="Pfam" id="PF04616">
    <property type="entry name" value="Glyco_hydro_43"/>
    <property type="match status" value="1"/>
</dbReference>
<dbReference type="AlphaFoldDB" id="A0A1H1Q6Z0"/>
<protein>
    <submittedName>
        <fullName evidence="7">Arabinoxylan arabinofuranohydrolase</fullName>
    </submittedName>
</protein>
<dbReference type="InterPro" id="IPR023296">
    <property type="entry name" value="Glyco_hydro_beta-prop_sf"/>
</dbReference>
<proteinExistence type="inferred from homology"/>
<evidence type="ECO:0000256" key="4">
    <source>
        <dbReference type="ARBA" id="ARBA00023277"/>
    </source>
</evidence>
<sequence>MNYIINMRKGHGIFLGLLFLVPLLSFSCNKKQVAPQPQFTVSSAQVVFESEGSSSNVSITSNGNWTATSNSSTIWFTISQASGGSGNVTLKLTASANNTGAGREAIVTIKASNGDATQIEVSQPDNQNLLAKFAMVSPKLFTNNGNPLLDFMFTADPTAIEYNGRVYVYTTNDQQQYDTVGPGGKNNYGYIRTLVMMSSADMVNWTYHGVINTAKLAPYTYASWAPSIESRMETDGKTHFYMYYSNSGTATAMLTSTSPVGPWKDPLGKNIVDTKTPGVDVDNPFDPGVLIDGQGTGWLVFGAGAEKTPYLPDNARIFKLGPDMISLAGSISKIPAPYFNEASDLNFINGTWVYSYCTNWDARNVWPYSNIAKPSAACISYMTSKAPLDSNSWQYGDNYFRNPGENVGDNVGPLTNNHSHLFTFQGKWYFAYHAMYLQNYFNTTGGFRNVGIEEASVNTANGVNIPMINATFKGPSQTQLLNPFVLQQAETTAGTSGHVKFDTAGIVGNMVAKGQIDKQVLMVRGADFSKQIPSKFEARVKGTGQIDVYVNSLAGPALVSLKCDVKNWTTLSQQITQKIPNGAGNIYFVFYGDGFLFDDWQFE</sequence>
<dbReference type="GO" id="GO:0045493">
    <property type="term" value="P:xylan catabolic process"/>
    <property type="evidence" value="ECO:0007669"/>
    <property type="project" value="UniProtKB-KW"/>
</dbReference>
<evidence type="ECO:0000259" key="6">
    <source>
        <dbReference type="Pfam" id="PF13004"/>
    </source>
</evidence>
<keyword evidence="2" id="KW-0858">Xylan degradation</keyword>
<evidence type="ECO:0000313" key="7">
    <source>
        <dbReference type="EMBL" id="SDS19262.1"/>
    </source>
</evidence>
<dbReference type="GO" id="GO:0004553">
    <property type="term" value="F:hydrolase activity, hydrolyzing O-glycosyl compounds"/>
    <property type="evidence" value="ECO:0007669"/>
    <property type="project" value="InterPro"/>
</dbReference>
<name>A0A1H1Q6Z0_MUCMA</name>
<evidence type="ECO:0000256" key="2">
    <source>
        <dbReference type="ARBA" id="ARBA00022651"/>
    </source>
</evidence>
<dbReference type="Pfam" id="PF13004">
    <property type="entry name" value="BACON"/>
    <property type="match status" value="1"/>
</dbReference>
<keyword evidence="4" id="KW-0119">Carbohydrate metabolism</keyword>
<dbReference type="Gene3D" id="2.60.40.10">
    <property type="entry name" value="Immunoglobulins"/>
    <property type="match status" value="1"/>
</dbReference>
<dbReference type="OrthoDB" id="9803461at2"/>
<keyword evidence="2" id="KW-0624">Polysaccharide degradation</keyword>
<dbReference type="Gene3D" id="2.115.10.20">
    <property type="entry name" value="Glycosyl hydrolase domain, family 43"/>
    <property type="match status" value="1"/>
</dbReference>
<dbReference type="InterPro" id="IPR013783">
    <property type="entry name" value="Ig-like_fold"/>
</dbReference>
<dbReference type="InterPro" id="IPR024361">
    <property type="entry name" value="BACON"/>
</dbReference>
<dbReference type="PANTHER" id="PTHR43772:SF2">
    <property type="entry name" value="PUTATIVE (AFU_ORTHOLOGUE AFUA_2G04480)-RELATED"/>
    <property type="match status" value="1"/>
</dbReference>
<gene>
    <name evidence="7" type="ORF">SAMN05216490_0707</name>
</gene>
<dbReference type="SUPFAM" id="SSF75005">
    <property type="entry name" value="Arabinanase/levansucrase/invertase"/>
    <property type="match status" value="1"/>
</dbReference>